<feature type="non-terminal residue" evidence="2">
    <location>
        <position position="93"/>
    </location>
</feature>
<dbReference type="OMA" id="KDLQWYA"/>
<evidence type="ECO:0000313" key="2">
    <source>
        <dbReference type="EMBL" id="ORY76684.1"/>
    </source>
</evidence>
<keyword evidence="2" id="KW-0808">Transferase</keyword>
<dbReference type="PANTHER" id="PTHR14580:SF0">
    <property type="entry name" value="MULTIPLE MYELOMA TUMOR-ASSOCIATED PROTEIN 2"/>
    <property type="match status" value="1"/>
</dbReference>
<comment type="caution">
    <text evidence="2">The sequence shown here is derived from an EMBL/GenBank/DDBJ whole genome shotgun (WGS) entry which is preliminary data.</text>
</comment>
<dbReference type="GO" id="GO:0016301">
    <property type="term" value="F:kinase activity"/>
    <property type="evidence" value="ECO:0007669"/>
    <property type="project" value="UniProtKB-KW"/>
</dbReference>
<name>A0A1Y2EZJ1_PROLT</name>
<dbReference type="PANTHER" id="PTHR14580">
    <property type="entry name" value="MULTIPLE MYELOMA TUMOR-ASSOCIATED PROTEIN 2 FAMILY MEMBER"/>
    <property type="match status" value="1"/>
</dbReference>
<dbReference type="OrthoDB" id="5390672at2759"/>
<feature type="domain" description="Multiple myeloma tumor-associated protein 2-like N-terminal" evidence="1">
    <location>
        <begin position="1"/>
        <end position="87"/>
    </location>
</feature>
<dbReference type="RefSeq" id="XP_040722764.1">
    <property type="nucleotide sequence ID" value="XM_040867084.1"/>
</dbReference>
<proteinExistence type="predicted"/>
<keyword evidence="2" id="KW-0418">Kinase</keyword>
<gene>
    <name evidence="2" type="ORF">BCR37DRAFT_333097</name>
</gene>
<dbReference type="EMBL" id="MCFI01000022">
    <property type="protein sequence ID" value="ORY76684.1"/>
    <property type="molecule type" value="Genomic_DNA"/>
</dbReference>
<evidence type="ECO:0000313" key="3">
    <source>
        <dbReference type="Proteomes" id="UP000193685"/>
    </source>
</evidence>
<reference evidence="2 3" key="1">
    <citation type="submission" date="2016-07" db="EMBL/GenBank/DDBJ databases">
        <title>Pervasive Adenine N6-methylation of Active Genes in Fungi.</title>
        <authorList>
            <consortium name="DOE Joint Genome Institute"/>
            <person name="Mondo S.J."/>
            <person name="Dannebaum R.O."/>
            <person name="Kuo R.C."/>
            <person name="Labutti K."/>
            <person name="Haridas S."/>
            <person name="Kuo A."/>
            <person name="Salamov A."/>
            <person name="Ahrendt S.R."/>
            <person name="Lipzen A."/>
            <person name="Sullivan W."/>
            <person name="Andreopoulos W.B."/>
            <person name="Clum A."/>
            <person name="Lindquist E."/>
            <person name="Daum C."/>
            <person name="Ramamoorthy G.K."/>
            <person name="Gryganskyi A."/>
            <person name="Culley D."/>
            <person name="Magnuson J.K."/>
            <person name="James T.Y."/>
            <person name="O'Malley M.A."/>
            <person name="Stajich J.E."/>
            <person name="Spatafora J.W."/>
            <person name="Visel A."/>
            <person name="Grigoriev I.V."/>
        </authorList>
    </citation>
    <scope>NUCLEOTIDE SEQUENCE [LARGE SCALE GENOMIC DNA]</scope>
    <source>
        <strain evidence="2 3">12-1054</strain>
    </source>
</reference>
<dbReference type="Proteomes" id="UP000193685">
    <property type="component" value="Unassembled WGS sequence"/>
</dbReference>
<sequence length="93" mass="10238">GTRGGRDRFSWQDVKEDHRHASHYLGASLKAPSGRWAANKDLEWFSKPGTGTAKSADEAGEKQAEARRAEILRIKEAEADAVLRALGKPVPDR</sequence>
<dbReference type="InterPro" id="IPR019315">
    <property type="entry name" value="MMTA2_N"/>
</dbReference>
<dbReference type="GeneID" id="63783683"/>
<organism evidence="2 3">
    <name type="scientific">Protomyces lactucae-debilis</name>
    <dbReference type="NCBI Taxonomy" id="2754530"/>
    <lineage>
        <taxon>Eukaryota</taxon>
        <taxon>Fungi</taxon>
        <taxon>Dikarya</taxon>
        <taxon>Ascomycota</taxon>
        <taxon>Taphrinomycotina</taxon>
        <taxon>Taphrinomycetes</taxon>
        <taxon>Taphrinales</taxon>
        <taxon>Protomycetaceae</taxon>
        <taxon>Protomyces</taxon>
    </lineage>
</organism>
<accession>A0A1Y2EZJ1</accession>
<keyword evidence="3" id="KW-1185">Reference proteome</keyword>
<feature type="non-terminal residue" evidence="2">
    <location>
        <position position="1"/>
    </location>
</feature>
<dbReference type="InterPro" id="IPR039207">
    <property type="entry name" value="MMTAG2-like"/>
</dbReference>
<evidence type="ECO:0000259" key="1">
    <source>
        <dbReference type="Pfam" id="PF10159"/>
    </source>
</evidence>
<dbReference type="Pfam" id="PF10159">
    <property type="entry name" value="MMtag"/>
    <property type="match status" value="1"/>
</dbReference>
<protein>
    <submittedName>
        <fullName evidence="2">Kinase phosphorylation domain-containing protein</fullName>
    </submittedName>
</protein>
<dbReference type="AlphaFoldDB" id="A0A1Y2EZJ1"/>